<dbReference type="SUPFAM" id="SSF56091">
    <property type="entry name" value="DNA ligase/mRNA capping enzyme, catalytic domain"/>
    <property type="match status" value="1"/>
</dbReference>
<gene>
    <name evidence="3" type="ORF">FPZ49_19060</name>
</gene>
<reference evidence="3 4" key="1">
    <citation type="submission" date="2019-07" db="EMBL/GenBank/DDBJ databases">
        <authorList>
            <person name="Kim J."/>
        </authorList>
    </citation>
    <scope>NUCLEOTIDE SEQUENCE [LARGE SCALE GENOMIC DNA]</scope>
    <source>
        <strain evidence="3 4">JC52</strain>
    </source>
</reference>
<dbReference type="GO" id="GO:0005524">
    <property type="term" value="F:ATP binding"/>
    <property type="evidence" value="ECO:0007669"/>
    <property type="project" value="InterPro"/>
</dbReference>
<dbReference type="SUPFAM" id="SSF50249">
    <property type="entry name" value="Nucleic acid-binding proteins"/>
    <property type="match status" value="1"/>
</dbReference>
<evidence type="ECO:0000256" key="1">
    <source>
        <dbReference type="ARBA" id="ARBA00034003"/>
    </source>
</evidence>
<dbReference type="RefSeq" id="WP_144849841.1">
    <property type="nucleotide sequence ID" value="NZ_VNJI01000024.1"/>
</dbReference>
<dbReference type="GO" id="GO:0003910">
    <property type="term" value="F:DNA ligase (ATP) activity"/>
    <property type="evidence" value="ECO:0007669"/>
    <property type="project" value="UniProtKB-EC"/>
</dbReference>
<dbReference type="Gene3D" id="2.40.50.140">
    <property type="entry name" value="Nucleic acid-binding proteins"/>
    <property type="match status" value="1"/>
</dbReference>
<dbReference type="Gene3D" id="3.30.470.30">
    <property type="entry name" value="DNA ligase/mRNA capping enzyme"/>
    <property type="match status" value="1"/>
</dbReference>
<comment type="catalytic activity">
    <reaction evidence="1">
        <text>ATP + (deoxyribonucleotide)n-3'-hydroxyl + 5'-phospho-(deoxyribonucleotide)m = (deoxyribonucleotide)n+m + AMP + diphosphate.</text>
        <dbReference type="EC" id="6.5.1.1"/>
    </reaction>
</comment>
<dbReference type="PANTHER" id="PTHR45997:SF1">
    <property type="entry name" value="DNA LIGASE 4"/>
    <property type="match status" value="1"/>
</dbReference>
<proteinExistence type="predicted"/>
<organism evidence="3 4">
    <name type="scientific">Paenibacillus cremeus</name>
    <dbReference type="NCBI Taxonomy" id="2163881"/>
    <lineage>
        <taxon>Bacteria</taxon>
        <taxon>Bacillati</taxon>
        <taxon>Bacillota</taxon>
        <taxon>Bacilli</taxon>
        <taxon>Bacillales</taxon>
        <taxon>Paenibacillaceae</taxon>
        <taxon>Paenibacillus</taxon>
    </lineage>
</organism>
<dbReference type="InterPro" id="IPR012310">
    <property type="entry name" value="DNA_ligase_ATP-dep_cent"/>
</dbReference>
<dbReference type="OrthoDB" id="5503604at2"/>
<dbReference type="GO" id="GO:0003677">
    <property type="term" value="F:DNA binding"/>
    <property type="evidence" value="ECO:0007669"/>
    <property type="project" value="InterPro"/>
</dbReference>
<dbReference type="InterPro" id="IPR029710">
    <property type="entry name" value="LIG4"/>
</dbReference>
<accession>A0A559K8A0</accession>
<dbReference type="AlphaFoldDB" id="A0A559K8A0"/>
<dbReference type="GO" id="GO:0006310">
    <property type="term" value="P:DNA recombination"/>
    <property type="evidence" value="ECO:0007669"/>
    <property type="project" value="InterPro"/>
</dbReference>
<evidence type="ECO:0000313" key="3">
    <source>
        <dbReference type="EMBL" id="TVY08348.1"/>
    </source>
</evidence>
<sequence>MLFIPLMPMIVSIGKEAFDDESFIYEPKWDGWRILLHKQGERIEAYTRYGNIVTSKFPEIKEAAAAIKAHTVILDCEGICLRCGRPVFDDFSYRGRLSNSARIEQAANTHPATFVAFDVLYTDKEHIKEPLMQRKERLNDIVVDTPALTKTMYVDGQGKTLFALTKERDMEGIVAKRKDSKYYFDKKSPDWLKIKHFKTIDVIVLGYRTEPFGLVIGLNFKTIKNKPVGVVEFGFKSEDKQAFLAFAQQLHTVRDQKTQWIEPRLCCRIEFLERTDMHQLRTTVFRGFLTNKKPEECVWLS</sequence>
<comment type="caution">
    <text evidence="3">The sequence shown here is derived from an EMBL/GenBank/DDBJ whole genome shotgun (WGS) entry which is preliminary data.</text>
</comment>
<keyword evidence="3" id="KW-0436">Ligase</keyword>
<dbReference type="InterPro" id="IPR016059">
    <property type="entry name" value="DNA_ligase_ATP-dep_CS"/>
</dbReference>
<evidence type="ECO:0000259" key="2">
    <source>
        <dbReference type="PROSITE" id="PS50160"/>
    </source>
</evidence>
<feature type="domain" description="ATP-dependent DNA ligase family profile" evidence="2">
    <location>
        <begin position="105"/>
        <end position="195"/>
    </location>
</feature>
<protein>
    <submittedName>
        <fullName evidence="3">DNA ligase</fullName>
    </submittedName>
</protein>
<dbReference type="PROSITE" id="PS00697">
    <property type="entry name" value="DNA_LIGASE_A1"/>
    <property type="match status" value="1"/>
</dbReference>
<dbReference type="InterPro" id="IPR012340">
    <property type="entry name" value="NA-bd_OB-fold"/>
</dbReference>
<dbReference type="Pfam" id="PF01068">
    <property type="entry name" value="DNA_ligase_A_M"/>
    <property type="match status" value="1"/>
</dbReference>
<dbReference type="Gene3D" id="3.30.1490.70">
    <property type="match status" value="1"/>
</dbReference>
<dbReference type="GO" id="GO:0006297">
    <property type="term" value="P:nucleotide-excision repair, DNA gap filling"/>
    <property type="evidence" value="ECO:0007669"/>
    <property type="project" value="TreeGrafter"/>
</dbReference>
<evidence type="ECO:0000313" key="4">
    <source>
        <dbReference type="Proteomes" id="UP000317036"/>
    </source>
</evidence>
<dbReference type="PANTHER" id="PTHR45997">
    <property type="entry name" value="DNA LIGASE 4"/>
    <property type="match status" value="1"/>
</dbReference>
<dbReference type="GO" id="GO:0006303">
    <property type="term" value="P:double-strand break repair via nonhomologous end joining"/>
    <property type="evidence" value="ECO:0007669"/>
    <property type="project" value="TreeGrafter"/>
</dbReference>
<keyword evidence="4" id="KW-1185">Reference proteome</keyword>
<dbReference type="PROSITE" id="PS50160">
    <property type="entry name" value="DNA_LIGASE_A3"/>
    <property type="match status" value="1"/>
</dbReference>
<dbReference type="CDD" id="cd07906">
    <property type="entry name" value="Adenylation_DNA_ligase_LigD_LigC"/>
    <property type="match status" value="1"/>
</dbReference>
<name>A0A559K8A0_9BACL</name>
<dbReference type="Proteomes" id="UP000317036">
    <property type="component" value="Unassembled WGS sequence"/>
</dbReference>
<dbReference type="EMBL" id="VNJI01000024">
    <property type="protein sequence ID" value="TVY08348.1"/>
    <property type="molecule type" value="Genomic_DNA"/>
</dbReference>